<dbReference type="EMBL" id="JYDO01000093">
    <property type="protein sequence ID" value="KRZ71608.1"/>
    <property type="molecule type" value="Genomic_DNA"/>
</dbReference>
<reference evidence="1 2" key="1">
    <citation type="submission" date="2015-01" db="EMBL/GenBank/DDBJ databases">
        <title>Evolution of Trichinella species and genotypes.</title>
        <authorList>
            <person name="Korhonen P.K."/>
            <person name="Edoardo P."/>
            <person name="Giuseppe L.R."/>
            <person name="Gasser R.B."/>
        </authorList>
    </citation>
    <scope>NUCLEOTIDE SEQUENCE [LARGE SCALE GENOMIC DNA]</scope>
    <source>
        <strain evidence="1">ISS1980</strain>
    </source>
</reference>
<name>A0A0V1MIC7_9BILA</name>
<evidence type="ECO:0000313" key="2">
    <source>
        <dbReference type="Proteomes" id="UP000054843"/>
    </source>
</evidence>
<accession>A0A0V1MIC7</accession>
<dbReference type="AlphaFoldDB" id="A0A0V1MIC7"/>
<evidence type="ECO:0000313" key="1">
    <source>
        <dbReference type="EMBL" id="KRZ71608.1"/>
    </source>
</evidence>
<organism evidence="1 2">
    <name type="scientific">Trichinella papuae</name>
    <dbReference type="NCBI Taxonomy" id="268474"/>
    <lineage>
        <taxon>Eukaryota</taxon>
        <taxon>Metazoa</taxon>
        <taxon>Ecdysozoa</taxon>
        <taxon>Nematoda</taxon>
        <taxon>Enoplea</taxon>
        <taxon>Dorylaimia</taxon>
        <taxon>Trichinellida</taxon>
        <taxon>Trichinellidae</taxon>
        <taxon>Trichinella</taxon>
    </lineage>
</organism>
<dbReference type="Proteomes" id="UP000054843">
    <property type="component" value="Unassembled WGS sequence"/>
</dbReference>
<gene>
    <name evidence="1" type="ORF">T10_4840</name>
</gene>
<keyword evidence="2" id="KW-1185">Reference proteome</keyword>
<protein>
    <submittedName>
        <fullName evidence="1">Uncharacterized protein</fullName>
    </submittedName>
</protein>
<comment type="caution">
    <text evidence="1">The sequence shown here is derived from an EMBL/GenBank/DDBJ whole genome shotgun (WGS) entry which is preliminary data.</text>
</comment>
<proteinExistence type="predicted"/>
<sequence length="128" mass="14627">MATLANVNKVACISCAKRHKPVLSSSFNEQQNKNEDTEQTLNNYVNNFEHALMNEATSEVDFQAMLPNNNSSSYILTNRPRILTSRPFPNQSILWCRFMFSIDSTLQTNLSPMHMEKFSFSPTFSNNP</sequence>